<dbReference type="GO" id="GO:0051500">
    <property type="term" value="F:D-tyrosyl-tRNA(Tyr) deacylase activity"/>
    <property type="evidence" value="ECO:0007669"/>
    <property type="project" value="TreeGrafter"/>
</dbReference>
<feature type="short sequence motif" description="Gly-cisPro motif, important for rejection of L-amino acids" evidence="2">
    <location>
        <begin position="132"/>
        <end position="133"/>
    </location>
</feature>
<evidence type="ECO:0000256" key="2">
    <source>
        <dbReference type="HAMAP-Rule" id="MF_00518"/>
    </source>
</evidence>
<sequence>MRAVISRVTSASVSVDGITVSSIDRGLLVLLGVKPDDGDREIELTARKIADQRIFEDRSVAEAGLPVLLVSQFTLYGDIRKGRRPSWSHAAPGDVAEPMYEKVAERLRTDHGLTVETGVFGAMMAVESVNDGPFTLWWEC</sequence>
<keyword evidence="2" id="KW-0820">tRNA-binding</keyword>
<dbReference type="InterPro" id="IPR023509">
    <property type="entry name" value="DTD-like_sf"/>
</dbReference>
<dbReference type="NCBIfam" id="TIGR00256">
    <property type="entry name" value="D-aminoacyl-tRNA deacylase"/>
    <property type="match status" value="1"/>
</dbReference>
<dbReference type="GO" id="GO:0106026">
    <property type="term" value="F:Gly-tRNA(Ala) deacylase activity"/>
    <property type="evidence" value="ECO:0007669"/>
    <property type="project" value="UniProtKB-UniRule"/>
</dbReference>
<dbReference type="InterPro" id="IPR003732">
    <property type="entry name" value="Daa-tRNA_deacyls_DTD"/>
</dbReference>
<dbReference type="Proteomes" id="UP000280344">
    <property type="component" value="Chromosome"/>
</dbReference>
<dbReference type="GO" id="GO:0000049">
    <property type="term" value="F:tRNA binding"/>
    <property type="evidence" value="ECO:0007669"/>
    <property type="project" value="UniProtKB-UniRule"/>
</dbReference>
<dbReference type="SUPFAM" id="SSF69500">
    <property type="entry name" value="DTD-like"/>
    <property type="match status" value="1"/>
</dbReference>
<comment type="subunit">
    <text evidence="2">Homodimer.</text>
</comment>
<evidence type="ECO:0000313" key="3">
    <source>
        <dbReference type="EMBL" id="AZQ77252.1"/>
    </source>
</evidence>
<name>A0A3Q9G7V0_9ACTO</name>
<keyword evidence="2" id="KW-0694">RNA-binding</keyword>
<proteinExistence type="inferred from homology"/>
<dbReference type="RefSeq" id="WP_126704056.1">
    <property type="nucleotide sequence ID" value="NZ_CP034593.1"/>
</dbReference>
<dbReference type="Gene3D" id="3.50.80.10">
    <property type="entry name" value="D-tyrosyl-tRNA(Tyr) deacylase"/>
    <property type="match status" value="1"/>
</dbReference>
<comment type="subcellular location">
    <subcellularLocation>
        <location evidence="2">Cytoplasm</location>
    </subcellularLocation>
</comment>
<keyword evidence="2" id="KW-0963">Cytoplasm</keyword>
<evidence type="ECO:0000256" key="1">
    <source>
        <dbReference type="ARBA" id="ARBA00009673"/>
    </source>
</evidence>
<keyword evidence="2 3" id="KW-0378">Hydrolase</keyword>
<dbReference type="PANTHER" id="PTHR10472">
    <property type="entry name" value="D-TYROSYL-TRNA TYR DEACYLASE"/>
    <property type="match status" value="1"/>
</dbReference>
<dbReference type="EC" id="3.1.1.96" evidence="2"/>
<evidence type="ECO:0000313" key="4">
    <source>
        <dbReference type="Proteomes" id="UP000280344"/>
    </source>
</evidence>
<comment type="catalytic activity">
    <reaction evidence="2">
        <text>a D-aminoacyl-tRNA + H2O = a tRNA + a D-alpha-amino acid + H(+)</text>
        <dbReference type="Rhea" id="RHEA:13953"/>
        <dbReference type="Rhea" id="RHEA-COMP:10123"/>
        <dbReference type="Rhea" id="RHEA-COMP:10124"/>
        <dbReference type="ChEBI" id="CHEBI:15377"/>
        <dbReference type="ChEBI" id="CHEBI:15378"/>
        <dbReference type="ChEBI" id="CHEBI:59871"/>
        <dbReference type="ChEBI" id="CHEBI:78442"/>
        <dbReference type="ChEBI" id="CHEBI:79333"/>
        <dbReference type="EC" id="3.1.1.96"/>
    </reaction>
</comment>
<dbReference type="GO" id="GO:0019478">
    <property type="term" value="P:D-amino acid catabolic process"/>
    <property type="evidence" value="ECO:0007669"/>
    <property type="project" value="UniProtKB-UniRule"/>
</dbReference>
<dbReference type="HAMAP" id="MF_00518">
    <property type="entry name" value="Deacylase_Dtd"/>
    <property type="match status" value="1"/>
</dbReference>
<organism evidence="3 4">
    <name type="scientific">Flaviflexus ciconiae</name>
    <dbReference type="NCBI Taxonomy" id="2496867"/>
    <lineage>
        <taxon>Bacteria</taxon>
        <taxon>Bacillati</taxon>
        <taxon>Actinomycetota</taxon>
        <taxon>Actinomycetes</taxon>
        <taxon>Actinomycetales</taxon>
        <taxon>Actinomycetaceae</taxon>
        <taxon>Flaviflexus</taxon>
    </lineage>
</organism>
<dbReference type="EMBL" id="CP034593">
    <property type="protein sequence ID" value="AZQ77252.1"/>
    <property type="molecule type" value="Genomic_DNA"/>
</dbReference>
<dbReference type="PANTHER" id="PTHR10472:SF5">
    <property type="entry name" value="D-AMINOACYL-TRNA DEACYLASE 1"/>
    <property type="match status" value="1"/>
</dbReference>
<dbReference type="AlphaFoldDB" id="A0A3Q9G7V0"/>
<comment type="function">
    <text evidence="2">An aminoacyl-tRNA editing enzyme that deacylates mischarged D-aminoacyl-tRNAs. Also deacylates mischarged glycyl-tRNA(Ala), protecting cells against glycine mischarging by AlaRS. Acts via tRNA-based rather than protein-based catalysis; rejects L-amino acids rather than detecting D-amino acids in the active site. By recycling D-aminoacyl-tRNA to D-amino acids and free tRNA molecules, this enzyme counteracts the toxicity associated with the formation of D-aminoacyl-tRNA entities in vivo and helps enforce protein L-homochirality.</text>
</comment>
<dbReference type="Pfam" id="PF02580">
    <property type="entry name" value="Tyr_Deacylase"/>
    <property type="match status" value="1"/>
</dbReference>
<dbReference type="FunFam" id="3.50.80.10:FF:000001">
    <property type="entry name" value="D-aminoacyl-tRNA deacylase"/>
    <property type="match status" value="1"/>
</dbReference>
<dbReference type="OrthoDB" id="9801395at2"/>
<dbReference type="GO" id="GO:0005737">
    <property type="term" value="C:cytoplasm"/>
    <property type="evidence" value="ECO:0007669"/>
    <property type="project" value="UniProtKB-SubCell"/>
</dbReference>
<gene>
    <name evidence="2" type="primary">dtd</name>
    <name evidence="3" type="ORF">EJ997_07805</name>
</gene>
<protein>
    <recommendedName>
        <fullName evidence="2">D-aminoacyl-tRNA deacylase</fullName>
        <shortName evidence="2">DTD</shortName>
        <ecNumber evidence="2">3.1.1.96</ecNumber>
    </recommendedName>
    <alternativeName>
        <fullName evidence="2">Gly-tRNA(Ala) deacylase</fullName>
        <ecNumber evidence="2">3.1.1.-</ecNumber>
    </alternativeName>
</protein>
<keyword evidence="4" id="KW-1185">Reference proteome</keyword>
<dbReference type="GO" id="GO:0043908">
    <property type="term" value="F:Ser(Gly)-tRNA(Ala) hydrolase activity"/>
    <property type="evidence" value="ECO:0007669"/>
    <property type="project" value="UniProtKB-UniRule"/>
</dbReference>
<comment type="catalytic activity">
    <reaction evidence="2">
        <text>glycyl-tRNA(Ala) + H2O = tRNA(Ala) + glycine + H(+)</text>
        <dbReference type="Rhea" id="RHEA:53744"/>
        <dbReference type="Rhea" id="RHEA-COMP:9657"/>
        <dbReference type="Rhea" id="RHEA-COMP:13640"/>
        <dbReference type="ChEBI" id="CHEBI:15377"/>
        <dbReference type="ChEBI" id="CHEBI:15378"/>
        <dbReference type="ChEBI" id="CHEBI:57305"/>
        <dbReference type="ChEBI" id="CHEBI:78442"/>
        <dbReference type="ChEBI" id="CHEBI:78522"/>
    </reaction>
</comment>
<dbReference type="EC" id="3.1.1.-" evidence="2"/>
<reference evidence="3 4" key="1">
    <citation type="submission" date="2018-12" db="EMBL/GenBank/DDBJ databases">
        <title>Complete genome sequence of Flaviflexus sp. H23T48.</title>
        <authorList>
            <person name="Bae J.-W."/>
            <person name="Lee J.-Y."/>
        </authorList>
    </citation>
    <scope>NUCLEOTIDE SEQUENCE [LARGE SCALE GENOMIC DNA]</scope>
    <source>
        <strain evidence="3 4">H23T48</strain>
    </source>
</reference>
<accession>A0A3Q9G7V0</accession>
<comment type="domain">
    <text evidence="2">A Gly-cisPro motif from one monomer fits into the active site of the other monomer to allow specific chiral rejection of L-amino acids.</text>
</comment>
<dbReference type="KEGG" id="flh:EJ997_07805"/>
<comment type="similarity">
    <text evidence="1 2">Belongs to the DTD family.</text>
</comment>